<organism evidence="2 3">
    <name type="scientific">Macrophomina phaseolina (strain MS6)</name>
    <name type="common">Charcoal rot fungus</name>
    <dbReference type="NCBI Taxonomy" id="1126212"/>
    <lineage>
        <taxon>Eukaryota</taxon>
        <taxon>Fungi</taxon>
        <taxon>Dikarya</taxon>
        <taxon>Ascomycota</taxon>
        <taxon>Pezizomycotina</taxon>
        <taxon>Dothideomycetes</taxon>
        <taxon>Dothideomycetes incertae sedis</taxon>
        <taxon>Botryosphaeriales</taxon>
        <taxon>Botryosphaeriaceae</taxon>
        <taxon>Macrophomina</taxon>
    </lineage>
</organism>
<protein>
    <recommendedName>
        <fullName evidence="4">BZIP domain-containing protein</fullName>
    </recommendedName>
</protein>
<accession>K2RVP9</accession>
<dbReference type="VEuPathDB" id="FungiDB:MPH_06005"/>
<dbReference type="EMBL" id="AHHD01000261">
    <property type="protein sequence ID" value="EKG16802.1"/>
    <property type="molecule type" value="Genomic_DNA"/>
</dbReference>
<dbReference type="Gene3D" id="1.20.5.170">
    <property type="match status" value="1"/>
</dbReference>
<dbReference type="PANTHER" id="PTHR37012">
    <property type="entry name" value="B-ZIP TRANSCRIPTION FACTOR (EUROFUNG)-RELATED"/>
    <property type="match status" value="1"/>
</dbReference>
<gene>
    <name evidence="2" type="ORF">MPH_06005</name>
</gene>
<evidence type="ECO:0000256" key="1">
    <source>
        <dbReference type="SAM" id="MobiDB-lite"/>
    </source>
</evidence>
<dbReference type="CDD" id="cd14688">
    <property type="entry name" value="bZIP_YAP"/>
    <property type="match status" value="1"/>
</dbReference>
<dbReference type="HOGENOM" id="CLU_1865481_0_0_1"/>
<comment type="caution">
    <text evidence="2">The sequence shown here is derived from an EMBL/GenBank/DDBJ whole genome shotgun (WGS) entry which is preliminary data.</text>
</comment>
<dbReference type="InParanoid" id="K2RVP9"/>
<dbReference type="OrthoDB" id="4161589at2759"/>
<feature type="compositionally biased region" description="Basic and acidic residues" evidence="1">
    <location>
        <begin position="48"/>
        <end position="60"/>
    </location>
</feature>
<feature type="region of interest" description="Disordered" evidence="1">
    <location>
        <begin position="1"/>
        <end position="60"/>
    </location>
</feature>
<proteinExistence type="predicted"/>
<reference evidence="2 3" key="1">
    <citation type="journal article" date="2012" name="BMC Genomics">
        <title>Tools to kill: Genome of one of the most destructive plant pathogenic fungi Macrophomina phaseolina.</title>
        <authorList>
            <person name="Islam M.S."/>
            <person name="Haque M.S."/>
            <person name="Islam M.M."/>
            <person name="Emdad E.M."/>
            <person name="Halim A."/>
            <person name="Hossen Q.M.M."/>
            <person name="Hossain M.Z."/>
            <person name="Ahmed B."/>
            <person name="Rahim S."/>
            <person name="Rahman M.S."/>
            <person name="Alam M.M."/>
            <person name="Hou S."/>
            <person name="Wan X."/>
            <person name="Saito J.A."/>
            <person name="Alam M."/>
        </authorList>
    </citation>
    <scope>NUCLEOTIDE SEQUENCE [LARGE SCALE GENOMIC DNA]</scope>
    <source>
        <strain evidence="2 3">MS6</strain>
    </source>
</reference>
<dbReference type="Proteomes" id="UP000007129">
    <property type="component" value="Unassembled WGS sequence"/>
</dbReference>
<sequence>MDTATQSPPAQGQATPNATPSQQPQPKRRRTSGQPSSRGVANLTPEQLARKRQNDREAQRAIRERTKQQIERLNNRIRELESQQPYHELQMALRAKEAVQAENDDIRRRLSSVMSLIQPILGTHGLNGASKPSLLLL</sequence>
<dbReference type="eggNOG" id="ENOG502RZFH">
    <property type="taxonomic scope" value="Eukaryota"/>
</dbReference>
<evidence type="ECO:0000313" key="3">
    <source>
        <dbReference type="Proteomes" id="UP000007129"/>
    </source>
</evidence>
<dbReference type="PANTHER" id="PTHR37012:SF2">
    <property type="entry name" value="BZIP DOMAIN-CONTAINING PROTEIN-RELATED"/>
    <property type="match status" value="1"/>
</dbReference>
<dbReference type="AlphaFoldDB" id="K2RVP9"/>
<feature type="compositionally biased region" description="Polar residues" evidence="1">
    <location>
        <begin position="1"/>
        <end position="25"/>
    </location>
</feature>
<evidence type="ECO:0000313" key="2">
    <source>
        <dbReference type="EMBL" id="EKG16802.1"/>
    </source>
</evidence>
<evidence type="ECO:0008006" key="4">
    <source>
        <dbReference type="Google" id="ProtNLM"/>
    </source>
</evidence>
<name>K2RVP9_MACPH</name>